<feature type="domain" description="QRICH1-like" evidence="1">
    <location>
        <begin position="33"/>
        <end position="151"/>
    </location>
</feature>
<dbReference type="EMBL" id="CALNXK010000008">
    <property type="protein sequence ID" value="CAH3040943.1"/>
    <property type="molecule type" value="Genomic_DNA"/>
</dbReference>
<evidence type="ECO:0000313" key="2">
    <source>
        <dbReference type="EMBL" id="CAH3040943.1"/>
    </source>
</evidence>
<comment type="caution">
    <text evidence="2">The sequence shown here is derived from an EMBL/GenBank/DDBJ whole genome shotgun (WGS) entry which is preliminary data.</text>
</comment>
<protein>
    <recommendedName>
        <fullName evidence="1">QRICH1-like domain-containing protein</fullName>
    </recommendedName>
</protein>
<organism evidence="2 3">
    <name type="scientific">Porites lobata</name>
    <dbReference type="NCBI Taxonomy" id="104759"/>
    <lineage>
        <taxon>Eukaryota</taxon>
        <taxon>Metazoa</taxon>
        <taxon>Cnidaria</taxon>
        <taxon>Anthozoa</taxon>
        <taxon>Hexacorallia</taxon>
        <taxon>Scleractinia</taxon>
        <taxon>Fungiina</taxon>
        <taxon>Poritidae</taxon>
        <taxon>Porites</taxon>
    </lineage>
</organism>
<gene>
    <name evidence="2" type="ORF">PLOB_00045601</name>
</gene>
<evidence type="ECO:0000259" key="1">
    <source>
        <dbReference type="Pfam" id="PF25561"/>
    </source>
</evidence>
<reference evidence="2 3" key="1">
    <citation type="submission" date="2022-05" db="EMBL/GenBank/DDBJ databases">
        <authorList>
            <consortium name="Genoscope - CEA"/>
            <person name="William W."/>
        </authorList>
    </citation>
    <scope>NUCLEOTIDE SEQUENCE [LARGE SCALE GENOMIC DNA]</scope>
</reference>
<dbReference type="InterPro" id="IPR057926">
    <property type="entry name" value="QRICH1_dom"/>
</dbReference>
<dbReference type="PANTHER" id="PTHR21446:SF13">
    <property type="entry name" value="DUF3504 DOMAIN-CONTAINING PROTEIN"/>
    <property type="match status" value="1"/>
</dbReference>
<proteinExistence type="predicted"/>
<dbReference type="Proteomes" id="UP001159405">
    <property type="component" value="Unassembled WGS sequence"/>
</dbReference>
<name>A0ABN8N1J2_9CNID</name>
<dbReference type="PANTHER" id="PTHR21446">
    <property type="entry name" value="DUF3504 DOMAIN-CONTAINING PROTEIN"/>
    <property type="match status" value="1"/>
</dbReference>
<sequence>MEVEPGSERFRVSKTSFQENVLVNDAVPASTKYKNNWAVSIFSEWQKLREVQVPLLDCGGLFKDYDLHKVTTLSADIAGMDALSLNYWLSKFVMEIAKKSGGRYPPKTVYGIICALKRYLEEKNGSEALNPLDAGDKRFILFRRCLDAEMKR</sequence>
<dbReference type="Pfam" id="PF25561">
    <property type="entry name" value="QRICH1"/>
    <property type="match status" value="1"/>
</dbReference>
<keyword evidence="3" id="KW-1185">Reference proteome</keyword>
<accession>A0ABN8N1J2</accession>
<dbReference type="InterPro" id="IPR052787">
    <property type="entry name" value="MAVS"/>
</dbReference>
<evidence type="ECO:0000313" key="3">
    <source>
        <dbReference type="Proteomes" id="UP001159405"/>
    </source>
</evidence>